<protein>
    <submittedName>
        <fullName evidence="1">Uncharacterized protein</fullName>
    </submittedName>
</protein>
<name>A0A1J9Q2Q8_9EURO</name>
<keyword evidence="2" id="KW-1185">Reference proteome</keyword>
<dbReference type="AlphaFoldDB" id="A0A1J9Q2Q8"/>
<accession>A0A1J9Q2Q8</accession>
<dbReference type="EMBL" id="LGRN01000753">
    <property type="protein sequence ID" value="OJD10567.1"/>
    <property type="molecule type" value="Genomic_DNA"/>
</dbReference>
<sequence>MASLSTHYEAYKVKYSLAMQDPEETETRYHTVIFIVTNDNGDGYIHHVTGDIKVGMKYMSKQGKRPESSQTFHIKEFLGLVQKSKYPEEVDRVCESVPPPHAQKRFNSLTMQYEQIKPDGSFYNPGEPRPRYFKCTEWTETKAIPALFQAGVLEEGAPLRKLQSHLQSPTAYSPTLC</sequence>
<dbReference type="STRING" id="1447872.A0A1J9Q2Q8"/>
<comment type="caution">
    <text evidence="1">The sequence shown here is derived from an EMBL/GenBank/DDBJ whole genome shotgun (WGS) entry which is preliminary data.</text>
</comment>
<dbReference type="OrthoDB" id="4135672at2759"/>
<proteinExistence type="predicted"/>
<dbReference type="Pfam" id="PF20174">
    <property type="entry name" value="DUF6540"/>
    <property type="match status" value="1"/>
</dbReference>
<organism evidence="1 2">
    <name type="scientific">Emergomyces pasteurianus Ep9510</name>
    <dbReference type="NCBI Taxonomy" id="1447872"/>
    <lineage>
        <taxon>Eukaryota</taxon>
        <taxon>Fungi</taxon>
        <taxon>Dikarya</taxon>
        <taxon>Ascomycota</taxon>
        <taxon>Pezizomycotina</taxon>
        <taxon>Eurotiomycetes</taxon>
        <taxon>Eurotiomycetidae</taxon>
        <taxon>Onygenales</taxon>
        <taxon>Ajellomycetaceae</taxon>
        <taxon>Emergomyces</taxon>
    </lineage>
</organism>
<dbReference type="InterPro" id="IPR046670">
    <property type="entry name" value="DUF6540"/>
</dbReference>
<reference evidence="1 2" key="1">
    <citation type="submission" date="2015-07" db="EMBL/GenBank/DDBJ databases">
        <title>Emmonsia species relationships and genome sequence.</title>
        <authorList>
            <consortium name="The Broad Institute Genomics Platform"/>
            <person name="Cuomo C.A."/>
            <person name="Munoz J.F."/>
            <person name="Imamovic A."/>
            <person name="Priest M.E."/>
            <person name="Young S."/>
            <person name="Clay O.K."/>
            <person name="McEwen J.G."/>
        </authorList>
    </citation>
    <scope>NUCLEOTIDE SEQUENCE [LARGE SCALE GENOMIC DNA]</scope>
    <source>
        <strain evidence="1 2">UAMH 9510</strain>
    </source>
</reference>
<evidence type="ECO:0000313" key="1">
    <source>
        <dbReference type="EMBL" id="OJD10567.1"/>
    </source>
</evidence>
<evidence type="ECO:0000313" key="2">
    <source>
        <dbReference type="Proteomes" id="UP000182235"/>
    </source>
</evidence>
<dbReference type="Proteomes" id="UP000182235">
    <property type="component" value="Unassembled WGS sequence"/>
</dbReference>
<gene>
    <name evidence="1" type="ORF">AJ78_08461</name>
</gene>
<dbReference type="VEuPathDB" id="FungiDB:AJ78_08461"/>